<keyword evidence="1" id="KW-0732">Signal</keyword>
<gene>
    <name evidence="2" type="ORF">Acor_26060</name>
</gene>
<evidence type="ECO:0000256" key="1">
    <source>
        <dbReference type="SAM" id="SignalP"/>
    </source>
</evidence>
<proteinExistence type="predicted"/>
<reference evidence="2 3" key="1">
    <citation type="submission" date="2019-10" db="EMBL/GenBank/DDBJ databases">
        <title>Whole genome shotgun sequence of Acrocarpospora corrugata NBRC 13972.</title>
        <authorList>
            <person name="Ichikawa N."/>
            <person name="Kimura A."/>
            <person name="Kitahashi Y."/>
            <person name="Komaki H."/>
            <person name="Oguchi A."/>
        </authorList>
    </citation>
    <scope>NUCLEOTIDE SEQUENCE [LARGE SCALE GENOMIC DNA]</scope>
    <source>
        <strain evidence="2 3">NBRC 13972</strain>
    </source>
</reference>
<dbReference type="Proteomes" id="UP000334990">
    <property type="component" value="Unassembled WGS sequence"/>
</dbReference>
<dbReference type="AlphaFoldDB" id="A0A5M3VXT4"/>
<organism evidence="2 3">
    <name type="scientific">Acrocarpospora corrugata</name>
    <dbReference type="NCBI Taxonomy" id="35763"/>
    <lineage>
        <taxon>Bacteria</taxon>
        <taxon>Bacillati</taxon>
        <taxon>Actinomycetota</taxon>
        <taxon>Actinomycetes</taxon>
        <taxon>Streptosporangiales</taxon>
        <taxon>Streptosporangiaceae</taxon>
        <taxon>Acrocarpospora</taxon>
    </lineage>
</organism>
<comment type="caution">
    <text evidence="2">The sequence shown here is derived from an EMBL/GenBank/DDBJ whole genome shotgun (WGS) entry which is preliminary data.</text>
</comment>
<evidence type="ECO:0008006" key="4">
    <source>
        <dbReference type="Google" id="ProtNLM"/>
    </source>
</evidence>
<protein>
    <recommendedName>
        <fullName evidence="4">DUF5666 domain-containing protein</fullName>
    </recommendedName>
</protein>
<sequence length="169" mass="17536">MLSVMKTKLALGAVATAAAVMLTSATGAAADPAAPAAAMAVPAGTYTIADSLLTADSTLRGPRLRNRFNRWVIGIHGTATVREKKAFVPYTWQRGSIIAKGAATLTVKSLDGVTWTWNTATDTRFRRLGAKADLTKLMVGDRVVTIGAPGTPNPTAAAVFVPKNKAVAS</sequence>
<keyword evidence="3" id="KW-1185">Reference proteome</keyword>
<evidence type="ECO:0000313" key="3">
    <source>
        <dbReference type="Proteomes" id="UP000334990"/>
    </source>
</evidence>
<accession>A0A5M3VXT4</accession>
<feature type="chain" id="PRO_5039597889" description="DUF5666 domain-containing protein" evidence="1">
    <location>
        <begin position="30"/>
        <end position="169"/>
    </location>
</feature>
<dbReference type="EMBL" id="BLAD01000045">
    <property type="protein sequence ID" value="GES00542.1"/>
    <property type="molecule type" value="Genomic_DNA"/>
</dbReference>
<evidence type="ECO:0000313" key="2">
    <source>
        <dbReference type="EMBL" id="GES00542.1"/>
    </source>
</evidence>
<name>A0A5M3VXT4_9ACTN</name>
<feature type="signal peptide" evidence="1">
    <location>
        <begin position="1"/>
        <end position="29"/>
    </location>
</feature>